<accession>A0A553Q317</accession>
<proteinExistence type="predicted"/>
<name>A0A553Q317_9TELE</name>
<gene>
    <name evidence="2" type="ORF">DNTS_025439</name>
</gene>
<dbReference type="PANTHER" id="PTHR21223:SF4">
    <property type="entry name" value="CBY1-INTERACTING BAR DOMAIN-CONTAINING PROTEIN 1"/>
    <property type="match status" value="1"/>
</dbReference>
<protein>
    <submittedName>
        <fullName evidence="2">Uncharacterized protein</fullName>
    </submittedName>
</protein>
<dbReference type="Pfam" id="PF06730">
    <property type="entry name" value="FAM92"/>
    <property type="match status" value="1"/>
</dbReference>
<reference evidence="2 3" key="1">
    <citation type="journal article" date="2019" name="Sci. Data">
        <title>Hybrid genome assembly and annotation of Danionella translucida.</title>
        <authorList>
            <person name="Kadobianskyi M."/>
            <person name="Schulze L."/>
            <person name="Schuelke M."/>
            <person name="Judkewitz B."/>
        </authorList>
    </citation>
    <scope>NUCLEOTIDE SEQUENCE [LARGE SCALE GENOMIC DNA]</scope>
    <source>
        <strain evidence="2 3">Bolton</strain>
    </source>
</reference>
<dbReference type="OrthoDB" id="60621at2759"/>
<dbReference type="GO" id="GO:0035869">
    <property type="term" value="C:ciliary transition zone"/>
    <property type="evidence" value="ECO:0007669"/>
    <property type="project" value="TreeGrafter"/>
</dbReference>
<sequence>MLDILALAESELQRATMDATRTTRQLEETIDDFEKQKIRDIKHIQNVDEEGDLEVFRNSLHPPDYQSRLDIVGANSKLSLNQTGTSISRSGTLQRRRDNEEEDEEEDEDLDEVTDDES</sequence>
<evidence type="ECO:0000313" key="3">
    <source>
        <dbReference type="Proteomes" id="UP000316079"/>
    </source>
</evidence>
<evidence type="ECO:0000313" key="2">
    <source>
        <dbReference type="EMBL" id="TRY84332.1"/>
    </source>
</evidence>
<feature type="compositionally biased region" description="Acidic residues" evidence="1">
    <location>
        <begin position="100"/>
        <end position="118"/>
    </location>
</feature>
<keyword evidence="3" id="KW-1185">Reference proteome</keyword>
<comment type="caution">
    <text evidence="2">The sequence shown here is derived from an EMBL/GenBank/DDBJ whole genome shotgun (WGS) entry which is preliminary data.</text>
</comment>
<dbReference type="GO" id="GO:0036064">
    <property type="term" value="C:ciliary basal body"/>
    <property type="evidence" value="ECO:0007669"/>
    <property type="project" value="TreeGrafter"/>
</dbReference>
<dbReference type="InterPro" id="IPR009602">
    <property type="entry name" value="CBAR/FAM92"/>
</dbReference>
<feature type="compositionally biased region" description="Polar residues" evidence="1">
    <location>
        <begin position="76"/>
        <end position="93"/>
    </location>
</feature>
<dbReference type="PANTHER" id="PTHR21223">
    <property type="entry name" value="CBY1-INTERACTING BAR DOMAIN-CONTAINING PROTEIN HOMOLOG"/>
    <property type="match status" value="1"/>
</dbReference>
<organism evidence="2 3">
    <name type="scientific">Danionella cerebrum</name>
    <dbReference type="NCBI Taxonomy" id="2873325"/>
    <lineage>
        <taxon>Eukaryota</taxon>
        <taxon>Metazoa</taxon>
        <taxon>Chordata</taxon>
        <taxon>Craniata</taxon>
        <taxon>Vertebrata</taxon>
        <taxon>Euteleostomi</taxon>
        <taxon>Actinopterygii</taxon>
        <taxon>Neopterygii</taxon>
        <taxon>Teleostei</taxon>
        <taxon>Ostariophysi</taxon>
        <taxon>Cypriniformes</taxon>
        <taxon>Danionidae</taxon>
        <taxon>Danioninae</taxon>
        <taxon>Danionella</taxon>
    </lineage>
</organism>
<feature type="region of interest" description="Disordered" evidence="1">
    <location>
        <begin position="76"/>
        <end position="118"/>
    </location>
</feature>
<dbReference type="Proteomes" id="UP000316079">
    <property type="component" value="Unassembled WGS sequence"/>
</dbReference>
<evidence type="ECO:0000256" key="1">
    <source>
        <dbReference type="SAM" id="MobiDB-lite"/>
    </source>
</evidence>
<dbReference type="GO" id="GO:0060271">
    <property type="term" value="P:cilium assembly"/>
    <property type="evidence" value="ECO:0007669"/>
    <property type="project" value="TreeGrafter"/>
</dbReference>
<dbReference type="EMBL" id="SRMA01026411">
    <property type="protein sequence ID" value="TRY84332.1"/>
    <property type="molecule type" value="Genomic_DNA"/>
</dbReference>
<dbReference type="AlphaFoldDB" id="A0A553Q317"/>